<dbReference type="InterPro" id="IPR018721">
    <property type="entry name" value="DUF2252"/>
</dbReference>
<dbReference type="Pfam" id="PF10009">
    <property type="entry name" value="DUF2252"/>
    <property type="match status" value="1"/>
</dbReference>
<evidence type="ECO:0000313" key="2">
    <source>
        <dbReference type="Proteomes" id="UP000656804"/>
    </source>
</evidence>
<organism evidence="1 2">
    <name type="scientific">Nocardioides acrostichi</name>
    <dbReference type="NCBI Taxonomy" id="2784339"/>
    <lineage>
        <taxon>Bacteria</taxon>
        <taxon>Bacillati</taxon>
        <taxon>Actinomycetota</taxon>
        <taxon>Actinomycetes</taxon>
        <taxon>Propionibacteriales</taxon>
        <taxon>Nocardioidaceae</taxon>
        <taxon>Nocardioides</taxon>
    </lineage>
</organism>
<dbReference type="Proteomes" id="UP000656804">
    <property type="component" value="Unassembled WGS sequence"/>
</dbReference>
<dbReference type="AlphaFoldDB" id="A0A930V0I3"/>
<protein>
    <submittedName>
        <fullName evidence="1">DUF2252 family protein</fullName>
    </submittedName>
</protein>
<accession>A0A930V0I3</accession>
<dbReference type="EMBL" id="JADIVZ010000005">
    <property type="protein sequence ID" value="MBF4162430.1"/>
    <property type="molecule type" value="Genomic_DNA"/>
</dbReference>
<comment type="caution">
    <text evidence="1">The sequence shown here is derived from an EMBL/GenBank/DDBJ whole genome shotgun (WGS) entry which is preliminary data.</text>
</comment>
<gene>
    <name evidence="1" type="ORF">ISG29_12075</name>
</gene>
<dbReference type="PANTHER" id="PTHR39441:SF1">
    <property type="entry name" value="DUF2252 DOMAIN-CONTAINING PROTEIN"/>
    <property type="match status" value="1"/>
</dbReference>
<sequence length="468" mass="52051">MTKADLVEALEQQKPDVGSRVAAFADLARRRAAGEMVFLPRQLAGHQRRLHVRQTIREDHDTRISDDGNADARAKFDKLHGSVFSFLRGTCLLFYRDMAGEDAWMPTVLTLGDVHPENFGVMPSADDVPIFGANDFDEAFYAPFTWDLKRGATAFVVAAGAVGDKGPGKQRRIAESFVRGYAQAMGHFAGASGESQRQWRQDNAPKLVRRLIEKATKESRDAYLLRKYHNEQRSGFRADDEHVPVTSRRAEFQEALDRFVETNGIDVPARAAGMRVKDVCMRLGQGTASLGLPRYYLMVAGPAGDGSDDLLIEFKGARRSALAGLAPPSEYVVDGAGERISHAQGVHLVRGDRFYGAVEMDGQSFMVRERSHYRESMDLGDLSGKHWRRYAHLCGESLAQSHALSDEAGLVDHDIEPEILQAMGPIELFVTDIVAWAMEAAERVRSDHRHFRADHELGAFTAVDHVFR</sequence>
<evidence type="ECO:0000313" key="1">
    <source>
        <dbReference type="EMBL" id="MBF4162430.1"/>
    </source>
</evidence>
<keyword evidence="2" id="KW-1185">Reference proteome</keyword>
<dbReference type="PANTHER" id="PTHR39441">
    <property type="entry name" value="DUF2252 DOMAIN-CONTAINING PROTEIN"/>
    <property type="match status" value="1"/>
</dbReference>
<name>A0A930V0I3_9ACTN</name>
<proteinExistence type="predicted"/>
<reference evidence="1" key="1">
    <citation type="submission" date="2020-11" db="EMBL/GenBank/DDBJ databases">
        <title>Nocardioides sp. CBS4Y-1, whole genome shotgun sequence.</title>
        <authorList>
            <person name="Tuo L."/>
        </authorList>
    </citation>
    <scope>NUCLEOTIDE SEQUENCE</scope>
    <source>
        <strain evidence="1">CBS4Y-1</strain>
    </source>
</reference>